<organism evidence="1 2">
    <name type="scientific">Mucilaginibacter lappiensis</name>
    <dbReference type="NCBI Taxonomy" id="354630"/>
    <lineage>
        <taxon>Bacteria</taxon>
        <taxon>Pseudomonadati</taxon>
        <taxon>Bacteroidota</taxon>
        <taxon>Sphingobacteriia</taxon>
        <taxon>Sphingobacteriales</taxon>
        <taxon>Sphingobacteriaceae</taxon>
        <taxon>Mucilaginibacter</taxon>
    </lineage>
</organism>
<dbReference type="Proteomes" id="UP000548326">
    <property type="component" value="Unassembled WGS sequence"/>
</dbReference>
<accession>A0A841JE87</accession>
<proteinExistence type="predicted"/>
<dbReference type="EMBL" id="JACHCA010000006">
    <property type="protein sequence ID" value="MBB6128622.1"/>
    <property type="molecule type" value="Genomic_DNA"/>
</dbReference>
<dbReference type="AlphaFoldDB" id="A0A841JE87"/>
<reference evidence="1 2" key="1">
    <citation type="submission" date="2020-08" db="EMBL/GenBank/DDBJ databases">
        <title>Genomic Encyclopedia of Type Strains, Phase IV (KMG-V): Genome sequencing to study the core and pangenomes of soil and plant-associated prokaryotes.</title>
        <authorList>
            <person name="Whitman W."/>
        </authorList>
    </citation>
    <scope>NUCLEOTIDE SEQUENCE [LARGE SCALE GENOMIC DNA]</scope>
    <source>
        <strain evidence="1 2">MP601</strain>
    </source>
</reference>
<name>A0A841JE87_9SPHI</name>
<protein>
    <submittedName>
        <fullName evidence="1">Uncharacterized protein</fullName>
    </submittedName>
</protein>
<sequence length="235" mass="28470">MNKISYKTYLNDRLKQVDFHGQLTHPLYVQVTYERKTIFFKSYYFELFSKSRYALELPDGSVKGVDMEQIIEKENEVIRFVIDKLKDGFSLEAFKKIYAYFSKDLCDVTEFDFITYLYLFFDDKKMPHMAELIKWGTLHVVTYDLIMDFKKILKEALYDELIEQAFEKAPPYLQLYSFMMHTKEWPMLCLTAMEWDNMETVRFFKEYVELHYPKLKSTTLIGQVNNWPKYRRKAF</sequence>
<evidence type="ECO:0000313" key="2">
    <source>
        <dbReference type="Proteomes" id="UP000548326"/>
    </source>
</evidence>
<comment type="caution">
    <text evidence="1">The sequence shown here is derived from an EMBL/GenBank/DDBJ whole genome shotgun (WGS) entry which is preliminary data.</text>
</comment>
<evidence type="ECO:0000313" key="1">
    <source>
        <dbReference type="EMBL" id="MBB6128622.1"/>
    </source>
</evidence>
<dbReference type="RefSeq" id="WP_183588026.1">
    <property type="nucleotide sequence ID" value="NZ_JACHCA010000006.1"/>
</dbReference>
<gene>
    <name evidence="1" type="ORF">HDF22_002743</name>
</gene>